<dbReference type="PANTHER" id="PTHR12863:SF1">
    <property type="entry name" value="FATTY ACID 2-HYDROXYLASE"/>
    <property type="match status" value="1"/>
</dbReference>
<keyword evidence="12 21" id="KW-1133">Transmembrane helix</keyword>
<reference evidence="23 24" key="1">
    <citation type="submission" date="2017-02" db="EMBL/GenBank/DDBJ databases">
        <authorList>
            <person name="Peterson S.W."/>
        </authorList>
    </citation>
    <scope>NUCLEOTIDE SEQUENCE [LARGE SCALE GENOMIC DNA]</scope>
    <source>
        <strain evidence="23 24">SRS1_H2-8</strain>
    </source>
</reference>
<dbReference type="InterPro" id="IPR036400">
    <property type="entry name" value="Cyt_B5-like_heme/steroid_sf"/>
</dbReference>
<feature type="binding site" description="axial binding residue" evidence="20">
    <location>
        <position position="51"/>
    </location>
    <ligand>
        <name>heme</name>
        <dbReference type="ChEBI" id="CHEBI:30413"/>
    </ligand>
    <ligandPart>
        <name>Fe</name>
        <dbReference type="ChEBI" id="CHEBI:18248"/>
    </ligandPart>
</feature>
<dbReference type="GO" id="GO:0005506">
    <property type="term" value="F:iron ion binding"/>
    <property type="evidence" value="ECO:0007669"/>
    <property type="project" value="UniProtKB-UniRule"/>
</dbReference>
<evidence type="ECO:0000256" key="8">
    <source>
        <dbReference type="ARBA" id="ARBA00022723"/>
    </source>
</evidence>
<name>A0A2N8UGK9_9BASI</name>
<dbReference type="Pfam" id="PF04116">
    <property type="entry name" value="FA_hydroxylase"/>
    <property type="match status" value="1"/>
</dbReference>
<feature type="transmembrane region" description="Helical" evidence="21">
    <location>
        <begin position="312"/>
        <end position="329"/>
    </location>
</feature>
<keyword evidence="11 19" id="KW-0862">Zinc</keyword>
<feature type="transmembrane region" description="Helical" evidence="21">
    <location>
        <begin position="191"/>
        <end position="209"/>
    </location>
</feature>
<feature type="binding site" evidence="19">
    <location>
        <position position="356"/>
    </location>
    <ligand>
        <name>Zn(2+)</name>
        <dbReference type="ChEBI" id="CHEBI:29105"/>
        <label>1</label>
    </ligand>
</feature>
<keyword evidence="8 18" id="KW-0479">Metal-binding</keyword>
<dbReference type="Pfam" id="PF00173">
    <property type="entry name" value="Cyt-b5"/>
    <property type="match status" value="1"/>
</dbReference>
<proteinExistence type="inferred from homology"/>
<protein>
    <recommendedName>
        <fullName evidence="18">Ceramide very long chain fatty acid hydroxylase</fullName>
        <ecNumber evidence="18">1.-.-.-</ecNumber>
    </recommendedName>
</protein>
<dbReference type="Proteomes" id="UP000239563">
    <property type="component" value="Chromosome X"/>
</dbReference>
<sequence>MTTTTTTAATASSSKMQLFSTDDVAKHNIASDCWLIHRGKVYNVSEFVEDHPGGDDLILQYAGKDMGEIMDDPAEHSHSDSAYELLEEYVIGRLPTSDAEIAALNERSAKGGYSGKDDSIIITEDFHPEETDNSSDYKTHKFLDLNKPLMPQMLRANFSKEFYLEQVHSPRHLKQPARFFDQDYLEVFTRTSWYVVPMVWLPIASAIFFRSATQFASNLARTPLNAANWYEAAAKPTQFDAHVWSLALTQSAICWAIGVVIWTLLEYFIHRFLFHIDNVLPDKPMFLTLHFLLHGVHHYLPMDRLRLVMPPLLFFVLSYPFTQLAHALFPHPVANGLISGAFSMYVVYDCMHYALHHTKLPEYMREMKKYHLEHHYKNFELGFGVTSKVWDYVFGTQL</sequence>
<evidence type="ECO:0000256" key="3">
    <source>
        <dbReference type="ARBA" id="ARBA00005189"/>
    </source>
</evidence>
<evidence type="ECO:0000256" key="17">
    <source>
        <dbReference type="ARBA" id="ARBA00023160"/>
    </source>
</evidence>
<evidence type="ECO:0000256" key="11">
    <source>
        <dbReference type="ARBA" id="ARBA00022833"/>
    </source>
</evidence>
<evidence type="ECO:0000256" key="4">
    <source>
        <dbReference type="ARBA" id="ARBA00005747"/>
    </source>
</evidence>
<evidence type="ECO:0000256" key="16">
    <source>
        <dbReference type="ARBA" id="ARBA00023136"/>
    </source>
</evidence>
<evidence type="ECO:0000256" key="15">
    <source>
        <dbReference type="ARBA" id="ARBA00023098"/>
    </source>
</evidence>
<keyword evidence="17 18" id="KW-0275">Fatty acid biosynthesis</keyword>
<keyword evidence="14 18" id="KW-0408">Iron</keyword>
<dbReference type="EMBL" id="LT795063">
    <property type="protein sequence ID" value="SJX63890.1"/>
    <property type="molecule type" value="Genomic_DNA"/>
</dbReference>
<feature type="binding site" evidence="19">
    <location>
        <position position="352"/>
    </location>
    <ligand>
        <name>Zn(2+)</name>
        <dbReference type="ChEBI" id="CHEBI:29105"/>
        <label>1</label>
    </ligand>
</feature>
<comment type="pathway">
    <text evidence="2">Sphingolipid metabolism.</text>
</comment>
<evidence type="ECO:0000256" key="10">
    <source>
        <dbReference type="ARBA" id="ARBA00022832"/>
    </source>
</evidence>
<feature type="domain" description="Cytochrome b5 heme-binding" evidence="22">
    <location>
        <begin position="16"/>
        <end position="95"/>
    </location>
</feature>
<comment type="function">
    <text evidence="18">Ceramide hydroxylase involved in the hydroxylation of sphingolipid-associated very long chain fatty acids. Postulated to hydroxylate the very long chain fatty acid of dihydroceramides and phytoceramides at C-2.</text>
</comment>
<dbReference type="GO" id="GO:0006633">
    <property type="term" value="P:fatty acid biosynthetic process"/>
    <property type="evidence" value="ECO:0007669"/>
    <property type="project" value="UniProtKB-KW"/>
</dbReference>
<dbReference type="PRINTS" id="PR00363">
    <property type="entry name" value="CYTOCHROMEB5"/>
</dbReference>
<evidence type="ECO:0000313" key="24">
    <source>
        <dbReference type="Proteomes" id="UP000239563"/>
    </source>
</evidence>
<evidence type="ECO:0000256" key="14">
    <source>
        <dbReference type="ARBA" id="ARBA00023004"/>
    </source>
</evidence>
<organism evidence="23 24">
    <name type="scientific">Sporisorium reilianum f. sp. reilianum</name>
    <dbReference type="NCBI Taxonomy" id="72559"/>
    <lineage>
        <taxon>Eukaryota</taxon>
        <taxon>Fungi</taxon>
        <taxon>Dikarya</taxon>
        <taxon>Basidiomycota</taxon>
        <taxon>Ustilaginomycotina</taxon>
        <taxon>Ustilaginomycetes</taxon>
        <taxon>Ustilaginales</taxon>
        <taxon>Ustilaginaceae</taxon>
        <taxon>Sporisorium</taxon>
    </lineage>
</organism>
<comment type="subcellular location">
    <subcellularLocation>
        <location evidence="1">Endoplasmic reticulum membrane</location>
        <topology evidence="1">Multi-pass membrane protein</topology>
    </subcellularLocation>
</comment>
<evidence type="ECO:0000256" key="1">
    <source>
        <dbReference type="ARBA" id="ARBA00004477"/>
    </source>
</evidence>
<evidence type="ECO:0000256" key="21">
    <source>
        <dbReference type="SAM" id="Phobius"/>
    </source>
</evidence>
<dbReference type="GO" id="GO:0080132">
    <property type="term" value="F:fatty acid 2-hydroxylase activity"/>
    <property type="evidence" value="ECO:0007669"/>
    <property type="project" value="InterPro"/>
</dbReference>
<feature type="binding site" evidence="19">
    <location>
        <position position="297"/>
    </location>
    <ligand>
        <name>Zn(2+)</name>
        <dbReference type="ChEBI" id="CHEBI:29105"/>
        <label>1</label>
    </ligand>
</feature>
<keyword evidence="9 18" id="KW-0256">Endoplasmic reticulum</keyword>
<evidence type="ECO:0000256" key="2">
    <source>
        <dbReference type="ARBA" id="ARBA00004991"/>
    </source>
</evidence>
<keyword evidence="10 18" id="KW-0276">Fatty acid metabolism</keyword>
<evidence type="ECO:0000256" key="7">
    <source>
        <dbReference type="ARBA" id="ARBA00022692"/>
    </source>
</evidence>
<dbReference type="EC" id="1.-.-.-" evidence="18"/>
<keyword evidence="16 18" id="KW-0472">Membrane</keyword>
<feature type="binding site" evidence="19">
    <location>
        <position position="374"/>
    </location>
    <ligand>
        <name>Zn(2+)</name>
        <dbReference type="ChEBI" id="CHEBI:29105"/>
        <label>1</label>
    </ligand>
</feature>
<dbReference type="PROSITE" id="PS50255">
    <property type="entry name" value="CYTOCHROME_B5_2"/>
    <property type="match status" value="1"/>
</dbReference>
<dbReference type="SUPFAM" id="SSF55856">
    <property type="entry name" value="Cytochrome b5-like heme/steroid binding domain"/>
    <property type="match status" value="1"/>
</dbReference>
<evidence type="ECO:0000256" key="13">
    <source>
        <dbReference type="ARBA" id="ARBA00023002"/>
    </source>
</evidence>
<comment type="cofactor">
    <cofactor evidence="18 19">
        <name>Zn(2+)</name>
        <dbReference type="ChEBI" id="CHEBI:29105"/>
    </cofactor>
    <text evidence="18 19">Binds 2 Zn(2+) ions per subunit that likely form a catalytic dimetal center.</text>
</comment>
<evidence type="ECO:0000256" key="5">
    <source>
        <dbReference type="ARBA" id="ARBA00022516"/>
    </source>
</evidence>
<evidence type="ECO:0000313" key="23">
    <source>
        <dbReference type="EMBL" id="SJX63890.1"/>
    </source>
</evidence>
<comment type="pathway">
    <text evidence="3">Lipid metabolism.</text>
</comment>
<comment type="cofactor">
    <cofactor evidence="20">
        <name>Fe cation</name>
        <dbReference type="ChEBI" id="CHEBI:24875"/>
    </cofactor>
</comment>
<evidence type="ECO:0000256" key="12">
    <source>
        <dbReference type="ARBA" id="ARBA00022989"/>
    </source>
</evidence>
<accession>A0A2N8UGK9</accession>
<evidence type="ECO:0000256" key="6">
    <source>
        <dbReference type="ARBA" id="ARBA00022617"/>
    </source>
</evidence>
<dbReference type="Gene3D" id="3.10.120.10">
    <property type="entry name" value="Cytochrome b5-like heme/steroid binding domain"/>
    <property type="match status" value="1"/>
</dbReference>
<evidence type="ECO:0000256" key="20">
    <source>
        <dbReference type="PIRSR" id="PIRSR005149-50"/>
    </source>
</evidence>
<dbReference type="SMART" id="SM01117">
    <property type="entry name" value="Cyt-b5"/>
    <property type="match status" value="1"/>
</dbReference>
<feature type="transmembrane region" description="Helical" evidence="21">
    <location>
        <begin position="335"/>
        <end position="355"/>
    </location>
</feature>
<evidence type="ECO:0000256" key="19">
    <source>
        <dbReference type="PIRSR" id="PIRSR005149-1"/>
    </source>
</evidence>
<dbReference type="PIRSF" id="PIRSF005149">
    <property type="entry name" value="IPC-B_HD"/>
    <property type="match status" value="1"/>
</dbReference>
<dbReference type="FunFam" id="3.10.120.10:FF:000002">
    <property type="entry name" value="Cytochrome b5 type B"/>
    <property type="match status" value="1"/>
</dbReference>
<dbReference type="InterPro" id="IPR006694">
    <property type="entry name" value="Fatty_acid_hydroxylase"/>
</dbReference>
<keyword evidence="13 18" id="KW-0560">Oxidoreductase</keyword>
<keyword evidence="5 18" id="KW-0444">Lipid biosynthesis</keyword>
<dbReference type="InterPro" id="IPR014430">
    <property type="entry name" value="Scs7"/>
</dbReference>
<evidence type="ECO:0000256" key="18">
    <source>
        <dbReference type="PIRNR" id="PIRNR005149"/>
    </source>
</evidence>
<feature type="binding site" evidence="19">
    <location>
        <position position="294"/>
    </location>
    <ligand>
        <name>Zn(2+)</name>
        <dbReference type="ChEBI" id="CHEBI:29105"/>
        <label>1</label>
    </ligand>
</feature>
<evidence type="ECO:0000256" key="9">
    <source>
        <dbReference type="ARBA" id="ARBA00022824"/>
    </source>
</evidence>
<comment type="similarity">
    <text evidence="4 18">Belongs to the sterol desaturase family. SCS7 subfamily.</text>
</comment>
<feature type="binding site" description="axial binding residue" evidence="20">
    <location>
        <position position="78"/>
    </location>
    <ligand>
        <name>heme</name>
        <dbReference type="ChEBI" id="CHEBI:30413"/>
    </ligand>
    <ligandPart>
        <name>Fe</name>
        <dbReference type="ChEBI" id="CHEBI:18248"/>
    </ligandPart>
</feature>
<feature type="transmembrane region" description="Helical" evidence="21">
    <location>
        <begin position="243"/>
        <end position="264"/>
    </location>
</feature>
<feature type="binding site" evidence="19">
    <location>
        <position position="371"/>
    </location>
    <ligand>
        <name>Zn(2+)</name>
        <dbReference type="ChEBI" id="CHEBI:29105"/>
        <label>1</label>
    </ligand>
</feature>
<gene>
    <name evidence="23" type="ORF">SRS1_14593</name>
</gene>
<dbReference type="PANTHER" id="PTHR12863">
    <property type="entry name" value="FATTY ACID HYDROXYLASE"/>
    <property type="match status" value="1"/>
</dbReference>
<dbReference type="InterPro" id="IPR018506">
    <property type="entry name" value="Cyt_B5_heme-BS"/>
</dbReference>
<feature type="binding site" evidence="19">
    <location>
        <position position="375"/>
    </location>
    <ligand>
        <name>Zn(2+)</name>
        <dbReference type="ChEBI" id="CHEBI:29105"/>
        <label>1</label>
    </ligand>
</feature>
<evidence type="ECO:0000259" key="22">
    <source>
        <dbReference type="PROSITE" id="PS50255"/>
    </source>
</evidence>
<dbReference type="InterPro" id="IPR001199">
    <property type="entry name" value="Cyt_B5-like_heme/steroid-bd"/>
</dbReference>
<keyword evidence="6 20" id="KW-0349">Heme</keyword>
<dbReference type="GO" id="GO:0005789">
    <property type="term" value="C:endoplasmic reticulum membrane"/>
    <property type="evidence" value="ECO:0007669"/>
    <property type="project" value="UniProtKB-SubCell"/>
</dbReference>
<keyword evidence="15 18" id="KW-0443">Lipid metabolism</keyword>
<dbReference type="PROSITE" id="PS00191">
    <property type="entry name" value="CYTOCHROME_B5_1"/>
    <property type="match status" value="1"/>
</dbReference>
<feature type="binding site" evidence="19">
    <location>
        <position position="298"/>
    </location>
    <ligand>
        <name>Zn(2+)</name>
        <dbReference type="ChEBI" id="CHEBI:29105"/>
        <label>1</label>
    </ligand>
</feature>
<keyword evidence="7 21" id="KW-0812">Transmembrane</keyword>
<feature type="binding site" evidence="19">
    <location>
        <position position="275"/>
    </location>
    <ligand>
        <name>Zn(2+)</name>
        <dbReference type="ChEBI" id="CHEBI:29105"/>
        <label>1</label>
    </ligand>
</feature>
<feature type="binding site" evidence="19">
    <location>
        <position position="270"/>
    </location>
    <ligand>
        <name>Zn(2+)</name>
        <dbReference type="ChEBI" id="CHEBI:29105"/>
        <label>1</label>
    </ligand>
</feature>
<dbReference type="AlphaFoldDB" id="A0A2N8UGK9"/>
<dbReference type="GO" id="GO:0020037">
    <property type="term" value="F:heme binding"/>
    <property type="evidence" value="ECO:0007669"/>
    <property type="project" value="InterPro"/>
</dbReference>